<dbReference type="InterPro" id="IPR057541">
    <property type="entry name" value="PACS1/2_N"/>
</dbReference>
<evidence type="ECO:0000256" key="3">
    <source>
        <dbReference type="SAM" id="MobiDB-lite"/>
    </source>
</evidence>
<proteinExistence type="inferred from homology"/>
<evidence type="ECO:0000259" key="4">
    <source>
        <dbReference type="Pfam" id="PF10254"/>
    </source>
</evidence>
<keyword evidence="6" id="KW-1185">Reference proteome</keyword>
<name>A0ABM0M413_SACKO</name>
<sequence length="888" mass="98447">MATAGTKPVPMKLFASWEVDRTSHNCIPRLCSLRLTRLMVLRALESDLNSVVIAVKMQSMKRTLRSNEIFIPQSGLLDTELDLAFSLQYPHFLKREGNKLQIMLQRRKKYKNRTILGFKTLASGLVSMSQVLQKSVDNELNLYSNSKDGRVHVAQVVVWGLTSQPVDQDDQIRRKRRGHDRSPDVYNYSDDDDESFSSDQEGSDSGDLIADKGAVSAYLAGLTEDDPYIIKDLLGEEEQERTGKPTRGKLRASSRQRNFKQKFIALLKKFKVAEEVEVEPDLYVDQDQPVVDDDFDDDIDDLNVSDSGPDMDDNLSIESTPKPVLRPFFGSTHGISTSNLQLEERELSNSNSIISDENDDFAHQREECLEDEISIASLVNSPSKDNTNTRPATPPSRTNFIRDRSISLREKSTISKDIRALQRRNSAGHADNKQPRRSLPDQLSNVWSLEDQIPDNIILMNTAEWQGQLLSQALEEDQHRVVCTCCSADVQATFAFIVNRIQKLNNGPKTKRITSCNSNSANPPPLKLAVAGNDAYVNNVLRPYVEQFSAKSPDWQNYIRFLIIPLGANSLAKYLASIDPKYNALFMDSVWRDSFEKTDKENTDYNELVLRVDTYLNNASNVFSLPIAEAMVNYRSNSEEDSVQKFVPFINDVRAGSLETHSLSGDWEEAGIQISNALSSSPPNAAAISAVGVAGSSVGTAVKESNTPPPSPAINIVSPQQSSPASSPSTGHILGELMDLQVEYWTSTIPSSSSGIAGGSGGSGGGKFKDSAMKSSLKTAFRSLSVCRLPSAGDSTLTSTLSMGIVIKEKNKKIMRIGKKQKEAEPKSQIVEGINRLICMCKNHTNPLTVSIDGVDWPSVKFFQISAQWSTHMRHFPVLMFAYSEAPH</sequence>
<dbReference type="Pfam" id="PF25332">
    <property type="entry name" value="C2_PACS_N"/>
    <property type="match status" value="1"/>
</dbReference>
<organism evidence="6 7">
    <name type="scientific">Saccoglossus kowalevskii</name>
    <name type="common">Acorn worm</name>
    <dbReference type="NCBI Taxonomy" id="10224"/>
    <lineage>
        <taxon>Eukaryota</taxon>
        <taxon>Metazoa</taxon>
        <taxon>Hemichordata</taxon>
        <taxon>Enteropneusta</taxon>
        <taxon>Harrimaniidae</taxon>
        <taxon>Saccoglossus</taxon>
    </lineage>
</organism>
<feature type="region of interest" description="Disordered" evidence="3">
    <location>
        <begin position="170"/>
        <end position="208"/>
    </location>
</feature>
<protein>
    <submittedName>
        <fullName evidence="7">Phosphofurin acidic cluster sorting protein 1-like</fullName>
    </submittedName>
</protein>
<accession>A0ABM0M413</accession>
<evidence type="ECO:0000313" key="7">
    <source>
        <dbReference type="RefSeq" id="XP_006814754.1"/>
    </source>
</evidence>
<evidence type="ECO:0000256" key="2">
    <source>
        <dbReference type="ARBA" id="ARBA00022553"/>
    </source>
</evidence>
<evidence type="ECO:0000256" key="1">
    <source>
        <dbReference type="ARBA" id="ARBA00008590"/>
    </source>
</evidence>
<dbReference type="Pfam" id="PF10254">
    <property type="entry name" value="Pacs-1"/>
    <property type="match status" value="1"/>
</dbReference>
<feature type="compositionally biased region" description="Low complexity" evidence="3">
    <location>
        <begin position="718"/>
        <end position="729"/>
    </location>
</feature>
<dbReference type="InterPro" id="IPR019381">
    <property type="entry name" value="PACS1/2_C"/>
</dbReference>
<keyword evidence="2" id="KW-0597">Phosphoprotein</keyword>
<feature type="compositionally biased region" description="Acidic residues" evidence="3">
    <location>
        <begin position="189"/>
        <end position="204"/>
    </location>
</feature>
<dbReference type="PANTHER" id="PTHR13280:SF17">
    <property type="entry name" value="KRUEPPEL TARGET AT 95D, ISOFORM A"/>
    <property type="match status" value="1"/>
</dbReference>
<comment type="similarity">
    <text evidence="1">Belongs to the PACS family.</text>
</comment>
<gene>
    <name evidence="7" type="primary">LOC100373559</name>
</gene>
<feature type="compositionally biased region" description="Polar residues" evidence="3">
    <location>
        <begin position="378"/>
        <end position="399"/>
    </location>
</feature>
<feature type="region of interest" description="Disordered" evidence="3">
    <location>
        <begin position="417"/>
        <end position="440"/>
    </location>
</feature>
<dbReference type="Proteomes" id="UP000694865">
    <property type="component" value="Unplaced"/>
</dbReference>
<reference evidence="7" key="1">
    <citation type="submission" date="2025-08" db="UniProtKB">
        <authorList>
            <consortium name="RefSeq"/>
        </authorList>
    </citation>
    <scope>IDENTIFICATION</scope>
    <source>
        <tissue evidence="7">Testes</tissue>
    </source>
</reference>
<evidence type="ECO:0000313" key="6">
    <source>
        <dbReference type="Proteomes" id="UP000694865"/>
    </source>
</evidence>
<feature type="region of interest" description="Disordered" evidence="3">
    <location>
        <begin position="700"/>
        <end position="732"/>
    </location>
</feature>
<dbReference type="GeneID" id="100373559"/>
<evidence type="ECO:0000259" key="5">
    <source>
        <dbReference type="Pfam" id="PF25332"/>
    </source>
</evidence>
<feature type="domain" description="Phosphofurin acidic cluster sorting protein 1/2 N-terminal C2" evidence="5">
    <location>
        <begin position="9"/>
        <end position="162"/>
    </location>
</feature>
<feature type="domain" description="Phosphofurin acidic cluster sorting protein 1/2 C-terminal" evidence="4">
    <location>
        <begin position="441"/>
        <end position="884"/>
    </location>
</feature>
<dbReference type="PANTHER" id="PTHR13280">
    <property type="entry name" value="PHOSPHOFURIN ACIDIC CLUSTER SORTING PROTEIN"/>
    <property type="match status" value="1"/>
</dbReference>
<dbReference type="RefSeq" id="XP_006814754.1">
    <property type="nucleotide sequence ID" value="XM_006814691.1"/>
</dbReference>
<feature type="region of interest" description="Disordered" evidence="3">
    <location>
        <begin position="378"/>
        <end position="404"/>
    </location>
</feature>